<dbReference type="Proteomes" id="UP000406256">
    <property type="component" value="Unassembled WGS sequence"/>
</dbReference>
<proteinExistence type="predicted"/>
<organism evidence="7 8">
    <name type="scientific">Pandoraea anhela</name>
    <dbReference type="NCBI Taxonomy" id="2508295"/>
    <lineage>
        <taxon>Bacteria</taxon>
        <taxon>Pseudomonadati</taxon>
        <taxon>Pseudomonadota</taxon>
        <taxon>Betaproteobacteria</taxon>
        <taxon>Burkholderiales</taxon>
        <taxon>Burkholderiaceae</taxon>
        <taxon>Pandoraea</taxon>
    </lineage>
</organism>
<evidence type="ECO:0000256" key="4">
    <source>
        <dbReference type="ARBA" id="ARBA00022989"/>
    </source>
</evidence>
<dbReference type="EMBL" id="CABPSB010000011">
    <property type="protein sequence ID" value="VVE23138.1"/>
    <property type="molecule type" value="Genomic_DNA"/>
</dbReference>
<feature type="transmembrane region" description="Helical" evidence="6">
    <location>
        <begin position="39"/>
        <end position="60"/>
    </location>
</feature>
<evidence type="ECO:0000256" key="6">
    <source>
        <dbReference type="SAM" id="Phobius"/>
    </source>
</evidence>
<dbReference type="GO" id="GO:0005886">
    <property type="term" value="C:plasma membrane"/>
    <property type="evidence" value="ECO:0007669"/>
    <property type="project" value="UniProtKB-SubCell"/>
</dbReference>
<dbReference type="Pfam" id="PF02653">
    <property type="entry name" value="BPD_transp_2"/>
    <property type="match status" value="1"/>
</dbReference>
<keyword evidence="8" id="KW-1185">Reference proteome</keyword>
<feature type="transmembrane region" description="Helical" evidence="6">
    <location>
        <begin position="134"/>
        <end position="153"/>
    </location>
</feature>
<comment type="subcellular location">
    <subcellularLocation>
        <location evidence="1">Cell membrane</location>
        <topology evidence="1">Multi-pass membrane protein</topology>
    </subcellularLocation>
</comment>
<accession>A0A5E4WET1</accession>
<dbReference type="PANTHER" id="PTHR30482:SF20">
    <property type="entry name" value="HIGH-AFFINITY BRANCHED-CHAIN AMINO ACID TRANSPORT SYSTEM PERMEASE PROTEIN LIVM"/>
    <property type="match status" value="1"/>
</dbReference>
<reference evidence="7 8" key="1">
    <citation type="submission" date="2019-08" db="EMBL/GenBank/DDBJ databases">
        <authorList>
            <person name="Peeters C."/>
        </authorList>
    </citation>
    <scope>NUCLEOTIDE SEQUENCE [LARGE SCALE GENOMIC DNA]</scope>
    <source>
        <strain evidence="7 8">LMG 31108</strain>
    </source>
</reference>
<evidence type="ECO:0000313" key="7">
    <source>
        <dbReference type="EMBL" id="VVE23138.1"/>
    </source>
</evidence>
<keyword evidence="5 6" id="KW-0472">Membrane</keyword>
<feature type="transmembrane region" description="Helical" evidence="6">
    <location>
        <begin position="108"/>
        <end position="128"/>
    </location>
</feature>
<keyword evidence="2" id="KW-1003">Cell membrane</keyword>
<feature type="transmembrane region" description="Helical" evidence="6">
    <location>
        <begin position="12"/>
        <end position="32"/>
    </location>
</feature>
<gene>
    <name evidence="7" type="ORF">PAN31108_03237</name>
</gene>
<keyword evidence="3 6" id="KW-0812">Transmembrane</keyword>
<dbReference type="PANTHER" id="PTHR30482">
    <property type="entry name" value="HIGH-AFFINITY BRANCHED-CHAIN AMINO ACID TRANSPORT SYSTEM PERMEASE"/>
    <property type="match status" value="1"/>
</dbReference>
<dbReference type="RefSeq" id="WP_150669828.1">
    <property type="nucleotide sequence ID" value="NZ_CABPSB010000011.1"/>
</dbReference>
<dbReference type="AlphaFoldDB" id="A0A5E4WET1"/>
<evidence type="ECO:0000256" key="5">
    <source>
        <dbReference type="ARBA" id="ARBA00023136"/>
    </source>
</evidence>
<name>A0A5E4WET1_9BURK</name>
<feature type="transmembrane region" description="Helical" evidence="6">
    <location>
        <begin position="254"/>
        <end position="276"/>
    </location>
</feature>
<dbReference type="GO" id="GO:0015658">
    <property type="term" value="F:branched-chain amino acid transmembrane transporter activity"/>
    <property type="evidence" value="ECO:0007669"/>
    <property type="project" value="InterPro"/>
</dbReference>
<dbReference type="InterPro" id="IPR001851">
    <property type="entry name" value="ABC_transp_permease"/>
</dbReference>
<dbReference type="CDD" id="cd06581">
    <property type="entry name" value="TM_PBP1_LivM_like"/>
    <property type="match status" value="1"/>
</dbReference>
<evidence type="ECO:0000313" key="8">
    <source>
        <dbReference type="Proteomes" id="UP000406256"/>
    </source>
</evidence>
<evidence type="ECO:0000256" key="1">
    <source>
        <dbReference type="ARBA" id="ARBA00004651"/>
    </source>
</evidence>
<dbReference type="OrthoDB" id="3460090at2"/>
<sequence>MEELLSNFVWTYQTTLIQVALSILMSIAMYCVLATGQLFLGQIGFMAIGAYTSAVLTTVFGLAPAVAILSGTIASLAISALLVEPMLRLSGVHMAIATIAFGEVVRSSLVNIGVLGGALGLSGIPLAVSPFELYVFDALLIALTCWASCSRLGRIVEATRTDELAAQSMGIDVRRVKRLSILASAAISGFAGGVSAHSLGTLSPDGFSFVASVTVLSFVALGGVASPLGAVLGAIFLTVMPELFSVLSEYRTMATGLSIVLVVLLLPAGVFPFSLLRVRGHAKR</sequence>
<keyword evidence="4 6" id="KW-1133">Transmembrane helix</keyword>
<protein>
    <submittedName>
        <fullName evidence="7">Amino acid ABC transporter</fullName>
    </submittedName>
</protein>
<evidence type="ECO:0000256" key="3">
    <source>
        <dbReference type="ARBA" id="ARBA00022692"/>
    </source>
</evidence>
<feature type="transmembrane region" description="Helical" evidence="6">
    <location>
        <begin position="66"/>
        <end position="87"/>
    </location>
</feature>
<dbReference type="InterPro" id="IPR043428">
    <property type="entry name" value="LivM-like"/>
</dbReference>
<evidence type="ECO:0000256" key="2">
    <source>
        <dbReference type="ARBA" id="ARBA00022475"/>
    </source>
</evidence>